<dbReference type="AlphaFoldDB" id="A0A2A5T4A2"/>
<organism evidence="1 2">
    <name type="scientific">Candidatus Enterovibrio escicola</name>
    <dbReference type="NCBI Taxonomy" id="1927127"/>
    <lineage>
        <taxon>Bacteria</taxon>
        <taxon>Pseudomonadati</taxon>
        <taxon>Pseudomonadota</taxon>
        <taxon>Gammaproteobacteria</taxon>
        <taxon>Vibrionales</taxon>
        <taxon>Vibrionaceae</taxon>
        <taxon>Enterovibrio</taxon>
    </lineage>
</organism>
<gene>
    <name evidence="1" type="ORF">BTN49_1529</name>
</gene>
<comment type="caution">
    <text evidence="1">The sequence shown here is derived from an EMBL/GenBank/DDBJ whole genome shotgun (WGS) entry which is preliminary data.</text>
</comment>
<sequence length="37" mass="4176">MVIIKNNNIKPLVSLFFERLFNGDIVISGIWVGNNTV</sequence>
<keyword evidence="2" id="KW-1185">Reference proteome</keyword>
<dbReference type="EMBL" id="NBYY01000013">
    <property type="protein sequence ID" value="PCS22971.1"/>
    <property type="molecule type" value="Genomic_DNA"/>
</dbReference>
<accession>A0A2A5T4A2</accession>
<reference evidence="2" key="1">
    <citation type="submission" date="2017-04" db="EMBL/GenBank/DDBJ databases">
        <title>Genome evolution of the luminous symbionts of deep sea anglerfish.</title>
        <authorList>
            <person name="Hendry T.A."/>
        </authorList>
    </citation>
    <scope>NUCLEOTIDE SEQUENCE [LARGE SCALE GENOMIC DNA]</scope>
</reference>
<dbReference type="Proteomes" id="UP000219020">
    <property type="component" value="Unassembled WGS sequence"/>
</dbReference>
<evidence type="ECO:0000313" key="1">
    <source>
        <dbReference type="EMBL" id="PCS22971.1"/>
    </source>
</evidence>
<name>A0A2A5T4A2_9GAMM</name>
<evidence type="ECO:0000313" key="2">
    <source>
        <dbReference type="Proteomes" id="UP000219020"/>
    </source>
</evidence>
<proteinExistence type="predicted"/>
<protein>
    <submittedName>
        <fullName evidence="1">Uncharacterized protein</fullName>
    </submittedName>
</protein>